<gene>
    <name evidence="1" type="ORF">LVIROSA_LOCUS39597</name>
</gene>
<name>A0AAU9PVM3_9ASTR</name>
<keyword evidence="2" id="KW-1185">Reference proteome</keyword>
<sequence length="78" mass="8961">MDIQSTSSDSTMSYQQQQQKRTAILIVEPPMQPPLNLPRSDLITVLPLSCRKHRKKNLYVKSPSDMTIHLHVSYSTHN</sequence>
<evidence type="ECO:0000313" key="1">
    <source>
        <dbReference type="EMBL" id="CAH1454421.1"/>
    </source>
</evidence>
<comment type="caution">
    <text evidence="1">The sequence shown here is derived from an EMBL/GenBank/DDBJ whole genome shotgun (WGS) entry which is preliminary data.</text>
</comment>
<organism evidence="1 2">
    <name type="scientific">Lactuca virosa</name>
    <dbReference type="NCBI Taxonomy" id="75947"/>
    <lineage>
        <taxon>Eukaryota</taxon>
        <taxon>Viridiplantae</taxon>
        <taxon>Streptophyta</taxon>
        <taxon>Embryophyta</taxon>
        <taxon>Tracheophyta</taxon>
        <taxon>Spermatophyta</taxon>
        <taxon>Magnoliopsida</taxon>
        <taxon>eudicotyledons</taxon>
        <taxon>Gunneridae</taxon>
        <taxon>Pentapetalae</taxon>
        <taxon>asterids</taxon>
        <taxon>campanulids</taxon>
        <taxon>Asterales</taxon>
        <taxon>Asteraceae</taxon>
        <taxon>Cichorioideae</taxon>
        <taxon>Cichorieae</taxon>
        <taxon>Lactucinae</taxon>
        <taxon>Lactuca</taxon>
    </lineage>
</organism>
<protein>
    <submittedName>
        <fullName evidence="1">Uncharacterized protein</fullName>
    </submittedName>
</protein>
<dbReference type="EMBL" id="CAKMRJ010005745">
    <property type="protein sequence ID" value="CAH1454421.1"/>
    <property type="molecule type" value="Genomic_DNA"/>
</dbReference>
<evidence type="ECO:0000313" key="2">
    <source>
        <dbReference type="Proteomes" id="UP001157418"/>
    </source>
</evidence>
<reference evidence="1 2" key="1">
    <citation type="submission" date="2022-01" db="EMBL/GenBank/DDBJ databases">
        <authorList>
            <person name="Xiong W."/>
            <person name="Schranz E."/>
        </authorList>
    </citation>
    <scope>NUCLEOTIDE SEQUENCE [LARGE SCALE GENOMIC DNA]</scope>
</reference>
<dbReference type="Proteomes" id="UP001157418">
    <property type="component" value="Unassembled WGS sequence"/>
</dbReference>
<dbReference type="AlphaFoldDB" id="A0AAU9PVM3"/>
<accession>A0AAU9PVM3</accession>
<proteinExistence type="predicted"/>